<dbReference type="GO" id="GO:0006998">
    <property type="term" value="P:nuclear envelope organization"/>
    <property type="evidence" value="ECO:0007669"/>
    <property type="project" value="TreeGrafter"/>
</dbReference>
<protein>
    <recommendedName>
        <fullName evidence="2">LTD domain-containing protein</fullName>
    </recommendedName>
</protein>
<dbReference type="SUPFAM" id="SSF74853">
    <property type="entry name" value="Lamin A/C globular tail domain"/>
    <property type="match status" value="1"/>
</dbReference>
<dbReference type="GO" id="GO:0005200">
    <property type="term" value="F:structural constituent of cytoskeleton"/>
    <property type="evidence" value="ECO:0007669"/>
    <property type="project" value="TreeGrafter"/>
</dbReference>
<dbReference type="GO" id="GO:0051664">
    <property type="term" value="P:nuclear pore localization"/>
    <property type="evidence" value="ECO:0007669"/>
    <property type="project" value="TreeGrafter"/>
</dbReference>
<gene>
    <name evidence="3" type="ORF">SVUK_LOCUS19304</name>
</gene>
<dbReference type="PANTHER" id="PTHR45721:SF12">
    <property type="entry name" value="INTERMEDIATE FILAMENT PROTEIN IFA-1"/>
    <property type="match status" value="1"/>
</dbReference>
<keyword evidence="4" id="KW-1185">Reference proteome</keyword>
<evidence type="ECO:0000313" key="4">
    <source>
        <dbReference type="Proteomes" id="UP000270094"/>
    </source>
</evidence>
<dbReference type="GO" id="GO:0005652">
    <property type="term" value="C:nuclear lamina"/>
    <property type="evidence" value="ECO:0007669"/>
    <property type="project" value="TreeGrafter"/>
</dbReference>
<dbReference type="Proteomes" id="UP000270094">
    <property type="component" value="Unassembled WGS sequence"/>
</dbReference>
<dbReference type="AlphaFoldDB" id="A0A3P7JLM1"/>
<dbReference type="PROSITE" id="PS51841">
    <property type="entry name" value="LTD"/>
    <property type="match status" value="1"/>
</dbReference>
<name>A0A3P7JLM1_STRVU</name>
<evidence type="ECO:0000259" key="2">
    <source>
        <dbReference type="PROSITE" id="PS51841"/>
    </source>
</evidence>
<dbReference type="GO" id="GO:0031507">
    <property type="term" value="P:heterochromatin formation"/>
    <property type="evidence" value="ECO:0007669"/>
    <property type="project" value="TreeGrafter"/>
</dbReference>
<dbReference type="Gene3D" id="2.60.40.1260">
    <property type="entry name" value="Lamin Tail domain"/>
    <property type="match status" value="1"/>
</dbReference>
<evidence type="ECO:0000313" key="3">
    <source>
        <dbReference type="EMBL" id="VDM84306.1"/>
    </source>
</evidence>
<dbReference type="InterPro" id="IPR001322">
    <property type="entry name" value="Lamin_tail_dom"/>
</dbReference>
<feature type="domain" description="LTD" evidence="2">
    <location>
        <begin position="23"/>
        <end position="141"/>
    </location>
</feature>
<organism evidence="3 4">
    <name type="scientific">Strongylus vulgaris</name>
    <name type="common">Blood worm</name>
    <dbReference type="NCBI Taxonomy" id="40348"/>
    <lineage>
        <taxon>Eukaryota</taxon>
        <taxon>Metazoa</taxon>
        <taxon>Ecdysozoa</taxon>
        <taxon>Nematoda</taxon>
        <taxon>Chromadorea</taxon>
        <taxon>Rhabditida</taxon>
        <taxon>Rhabditina</taxon>
        <taxon>Rhabditomorpha</taxon>
        <taxon>Strongyloidea</taxon>
        <taxon>Strongylidae</taxon>
        <taxon>Strongylus</taxon>
    </lineage>
</organism>
<evidence type="ECO:0000256" key="1">
    <source>
        <dbReference type="ARBA" id="ARBA00023054"/>
    </source>
</evidence>
<dbReference type="InterPro" id="IPR036415">
    <property type="entry name" value="Lamin_tail_dom_sf"/>
</dbReference>
<keyword evidence="1" id="KW-0175">Coiled coil</keyword>
<dbReference type="Pfam" id="PF00932">
    <property type="entry name" value="LTD"/>
    <property type="match status" value="1"/>
</dbReference>
<dbReference type="EMBL" id="UYYB01129196">
    <property type="protein sequence ID" value="VDM84306.1"/>
    <property type="molecule type" value="Genomic_DNA"/>
</dbReference>
<accession>A0A3P7JLM1</accession>
<reference evidence="3 4" key="1">
    <citation type="submission" date="2018-11" db="EMBL/GenBank/DDBJ databases">
        <authorList>
            <consortium name="Pathogen Informatics"/>
        </authorList>
    </citation>
    <scope>NUCLEOTIDE SEQUENCE [LARGE SCALE GENOMIC DNA]</scope>
</reference>
<proteinExistence type="predicted"/>
<dbReference type="GO" id="GO:0007097">
    <property type="term" value="P:nuclear migration"/>
    <property type="evidence" value="ECO:0007669"/>
    <property type="project" value="TreeGrafter"/>
</dbReference>
<dbReference type="PANTHER" id="PTHR45721">
    <property type="entry name" value="LAMIN DM0-RELATED"/>
    <property type="match status" value="1"/>
</dbReference>
<dbReference type="GO" id="GO:0090435">
    <property type="term" value="P:protein localization to nuclear envelope"/>
    <property type="evidence" value="ECO:0007669"/>
    <property type="project" value="TreeGrafter"/>
</dbReference>
<sequence length="143" mass="16173">MQKREVFEINNLPADTTADAKKFRIIKQKTYTGDILIKDCDKHGNFVVIENAGRGDHRLSGFRISRFIGGKERSFTFPDHFALGPRETVQVSARGSSPDRGNYYIYHLVYESDTTWGTSATFVTRLFNPQGNEVALLEVRPAS</sequence>